<dbReference type="Proteomes" id="UP000019149">
    <property type="component" value="Unassembled WGS sequence"/>
</dbReference>
<evidence type="ECO:0000256" key="4">
    <source>
        <dbReference type="ARBA" id="ARBA00022980"/>
    </source>
</evidence>
<organism evidence="8 9">
    <name type="scientific">Echinococcus granulosus</name>
    <name type="common">Hydatid tapeworm</name>
    <dbReference type="NCBI Taxonomy" id="6210"/>
    <lineage>
        <taxon>Eukaryota</taxon>
        <taxon>Metazoa</taxon>
        <taxon>Spiralia</taxon>
        <taxon>Lophotrochozoa</taxon>
        <taxon>Platyhelminthes</taxon>
        <taxon>Cestoda</taxon>
        <taxon>Eucestoda</taxon>
        <taxon>Cyclophyllidea</taxon>
        <taxon>Taeniidae</taxon>
        <taxon>Echinococcus</taxon>
        <taxon>Echinococcus granulosus group</taxon>
    </lineage>
</organism>
<evidence type="ECO:0000256" key="7">
    <source>
        <dbReference type="ARBA" id="ARBA00035451"/>
    </source>
</evidence>
<dbReference type="CTD" id="36339386"/>
<dbReference type="InterPro" id="IPR001931">
    <property type="entry name" value="Ribosomal_eS21"/>
</dbReference>
<dbReference type="GO" id="GO:0005791">
    <property type="term" value="C:rough endoplasmic reticulum"/>
    <property type="evidence" value="ECO:0007669"/>
    <property type="project" value="UniProtKB-SubCell"/>
</dbReference>
<evidence type="ECO:0000256" key="6">
    <source>
        <dbReference type="ARBA" id="ARBA00035150"/>
    </source>
</evidence>
<evidence type="ECO:0000256" key="3">
    <source>
        <dbReference type="ARBA" id="ARBA00010228"/>
    </source>
</evidence>
<evidence type="ECO:0000256" key="2">
    <source>
        <dbReference type="ARBA" id="ARBA00004514"/>
    </source>
</evidence>
<keyword evidence="4 8" id="KW-0689">Ribosomal protein</keyword>
<keyword evidence="5" id="KW-0687">Ribonucleoprotein</keyword>
<dbReference type="Pfam" id="PF01249">
    <property type="entry name" value="Ribosomal_S21e"/>
    <property type="match status" value="1"/>
</dbReference>
<reference evidence="8 9" key="1">
    <citation type="journal article" date="2013" name="Nat. Genet.">
        <title>The genome of the hydatid tapeworm Echinococcus granulosus.</title>
        <authorList>
            <person name="Zheng H."/>
            <person name="Zhang W."/>
            <person name="Zhang L."/>
            <person name="Zhang Z."/>
            <person name="Li J."/>
            <person name="Lu G."/>
            <person name="Zhu Y."/>
            <person name="Wang Y."/>
            <person name="Huang Y."/>
            <person name="Liu J."/>
            <person name="Kang H."/>
            <person name="Chen J."/>
            <person name="Wang L."/>
            <person name="Chen A."/>
            <person name="Yu S."/>
            <person name="Gao Z."/>
            <person name="Jin L."/>
            <person name="Gu W."/>
            <person name="Wang Z."/>
            <person name="Zhao L."/>
            <person name="Shi B."/>
            <person name="Wen H."/>
            <person name="Lin R."/>
            <person name="Jones M.K."/>
            <person name="Brejova B."/>
            <person name="Vinar T."/>
            <person name="Zhao G."/>
            <person name="McManus D.P."/>
            <person name="Chen Z."/>
            <person name="Zhou Y."/>
            <person name="Wang S."/>
        </authorList>
    </citation>
    <scope>NUCLEOTIDE SEQUENCE [LARGE SCALE GENOMIC DNA]</scope>
</reference>
<dbReference type="InterPro" id="IPR038579">
    <property type="entry name" value="Ribosomal_eS21_sf"/>
</dbReference>
<gene>
    <name evidence="8" type="ORF">EGR_03671</name>
</gene>
<dbReference type="STRING" id="6210.W6UJS4"/>
<sequence>MQNEAGEFVDMYIPRRCDVSNQLIGAKDHASISLRLAEVDAVTGRMNGECRTFNISGQIRSMGECDDSLNRLAIKAKMLPKCFVYCILTGTLVTGRKQSWSRSSPTEGKPFSSVHATQVPHYFALLL</sequence>
<dbReference type="OMA" id="ECRTFNI"/>
<name>W6UJS4_ECHGR</name>
<dbReference type="FunFam" id="3.30.1230.20:FF:000001">
    <property type="entry name" value="40S ribosomal protein S21"/>
    <property type="match status" value="1"/>
</dbReference>
<dbReference type="GO" id="GO:0003735">
    <property type="term" value="F:structural constituent of ribosome"/>
    <property type="evidence" value="ECO:0007669"/>
    <property type="project" value="InterPro"/>
</dbReference>
<dbReference type="Gene3D" id="3.30.1230.20">
    <property type="match status" value="1"/>
</dbReference>
<dbReference type="AlphaFoldDB" id="W6UJS4"/>
<dbReference type="OrthoDB" id="278325at2759"/>
<dbReference type="RefSeq" id="XP_024352577.1">
    <property type="nucleotide sequence ID" value="XM_024492920.1"/>
</dbReference>
<evidence type="ECO:0000313" key="8">
    <source>
        <dbReference type="EMBL" id="EUB61381.1"/>
    </source>
</evidence>
<dbReference type="PANTHER" id="PTHR10442">
    <property type="entry name" value="40S RIBOSOMAL PROTEIN S21"/>
    <property type="match status" value="1"/>
</dbReference>
<comment type="caution">
    <text evidence="8">The sequence shown here is derived from an EMBL/GenBank/DDBJ whole genome shotgun (WGS) entry which is preliminary data.</text>
</comment>
<evidence type="ECO:0000313" key="9">
    <source>
        <dbReference type="Proteomes" id="UP000019149"/>
    </source>
</evidence>
<evidence type="ECO:0000256" key="1">
    <source>
        <dbReference type="ARBA" id="ARBA00004427"/>
    </source>
</evidence>
<dbReference type="GO" id="GO:0022626">
    <property type="term" value="C:cytosolic ribosome"/>
    <property type="evidence" value="ECO:0007669"/>
    <property type="project" value="UniProtKB-ARBA"/>
</dbReference>
<dbReference type="EMBL" id="APAU02000020">
    <property type="protein sequence ID" value="EUB61381.1"/>
    <property type="molecule type" value="Genomic_DNA"/>
</dbReference>
<dbReference type="GO" id="GO:0006412">
    <property type="term" value="P:translation"/>
    <property type="evidence" value="ECO:0007669"/>
    <property type="project" value="InterPro"/>
</dbReference>
<comment type="subcellular location">
    <subcellularLocation>
        <location evidence="2">Cytoplasm</location>
        <location evidence="2">Cytosol</location>
    </subcellularLocation>
    <subcellularLocation>
        <location evidence="1">Rough endoplasmic reticulum</location>
    </subcellularLocation>
</comment>
<accession>W6UJS4</accession>
<keyword evidence="9" id="KW-1185">Reference proteome</keyword>
<dbReference type="KEGG" id="egl:EGR_03671"/>
<protein>
    <recommendedName>
        <fullName evidence="6">Small ribosomal subunit protein eS21</fullName>
    </recommendedName>
    <alternativeName>
        <fullName evidence="7">40S ribosomal protein S21</fullName>
    </alternativeName>
</protein>
<dbReference type="GO" id="GO:1990904">
    <property type="term" value="C:ribonucleoprotein complex"/>
    <property type="evidence" value="ECO:0007669"/>
    <property type="project" value="UniProtKB-KW"/>
</dbReference>
<evidence type="ECO:0000256" key="5">
    <source>
        <dbReference type="ARBA" id="ARBA00023274"/>
    </source>
</evidence>
<comment type="similarity">
    <text evidence="3">Belongs to the eukaryotic ribosomal protein eS21 family.</text>
</comment>
<dbReference type="GeneID" id="36339386"/>
<proteinExistence type="inferred from homology"/>